<accession>A0A1Y1S850</accession>
<dbReference type="EC" id="5.4.2.8" evidence="5 13"/>
<comment type="pathway">
    <text evidence="2 13">Nucleotide-sugar biosynthesis; GDP-alpha-D-mannose biosynthesis; alpha-D-mannose 1-phosphate from D-fructose 6-phosphate: step 2/2.</text>
</comment>
<gene>
    <name evidence="14" type="primary">PMM</name>
    <name evidence="14" type="ORF">ECANGB1_460</name>
</gene>
<keyword evidence="7 12" id="KW-0479">Metal-binding</keyword>
<dbReference type="GO" id="GO:0005829">
    <property type="term" value="C:cytosol"/>
    <property type="evidence" value="ECO:0007669"/>
    <property type="project" value="TreeGrafter"/>
</dbReference>
<dbReference type="Proteomes" id="UP000192639">
    <property type="component" value="Unassembled WGS sequence"/>
</dbReference>
<dbReference type="GO" id="GO:0004615">
    <property type="term" value="F:phosphomannomutase activity"/>
    <property type="evidence" value="ECO:0007669"/>
    <property type="project" value="UniProtKB-EC"/>
</dbReference>
<feature type="binding site" evidence="11">
    <location>
        <position position="179"/>
    </location>
    <ligand>
        <name>alpha-D-mannose 1-phosphate</name>
        <dbReference type="ChEBI" id="CHEBI:58409"/>
    </ligand>
</feature>
<comment type="subunit">
    <text evidence="4 13">Homodimer.</text>
</comment>
<keyword evidence="8 12" id="KW-0460">Magnesium</keyword>
<dbReference type="InterPro" id="IPR036412">
    <property type="entry name" value="HAD-like_sf"/>
</dbReference>
<evidence type="ECO:0000256" key="10">
    <source>
        <dbReference type="PIRSR" id="PIRSR605002-1"/>
    </source>
</evidence>
<comment type="cofactor">
    <cofactor evidence="12">
        <name>Mg(2+)</name>
        <dbReference type="ChEBI" id="CHEBI:18420"/>
    </cofactor>
</comment>
<dbReference type="PANTHER" id="PTHR10466">
    <property type="entry name" value="PHOSPHOMANNOMUTASE"/>
    <property type="match status" value="1"/>
</dbReference>
<dbReference type="PANTHER" id="PTHR10466:SF0">
    <property type="entry name" value="PHOSPHOMANNOMUTASE"/>
    <property type="match status" value="1"/>
</dbReference>
<evidence type="ECO:0000256" key="2">
    <source>
        <dbReference type="ARBA" id="ARBA00004699"/>
    </source>
</evidence>
<keyword evidence="15" id="KW-1185">Reference proteome</keyword>
<dbReference type="Gene3D" id="3.40.50.1000">
    <property type="entry name" value="HAD superfamily/HAD-like"/>
    <property type="match status" value="1"/>
</dbReference>
<dbReference type="UniPathway" id="UPA00126">
    <property type="reaction ID" value="UER00424"/>
</dbReference>
<dbReference type="GO" id="GO:0006013">
    <property type="term" value="P:mannose metabolic process"/>
    <property type="evidence" value="ECO:0007669"/>
    <property type="project" value="TreeGrafter"/>
</dbReference>
<evidence type="ECO:0000256" key="11">
    <source>
        <dbReference type="PIRSR" id="PIRSR605002-2"/>
    </source>
</evidence>
<evidence type="ECO:0000256" key="6">
    <source>
        <dbReference type="ARBA" id="ARBA00022490"/>
    </source>
</evidence>
<feature type="binding site" evidence="11">
    <location>
        <position position="132"/>
    </location>
    <ligand>
        <name>alpha-D-mannose 1-phosphate</name>
        <dbReference type="ChEBI" id="CHEBI:58409"/>
    </ligand>
</feature>
<comment type="similarity">
    <text evidence="3 13">Belongs to the eukaryotic PMM family.</text>
</comment>
<feature type="binding site" evidence="11">
    <location>
        <position position="177"/>
    </location>
    <ligand>
        <name>alpha-D-mannose 1-phosphate</name>
        <dbReference type="ChEBI" id="CHEBI:58409"/>
    </ligand>
</feature>
<keyword evidence="6 13" id="KW-0963">Cytoplasm</keyword>
<dbReference type="SUPFAM" id="SSF56784">
    <property type="entry name" value="HAD-like"/>
    <property type="match status" value="1"/>
</dbReference>
<comment type="subcellular location">
    <subcellularLocation>
        <location evidence="1 13">Cytoplasm</location>
    </subcellularLocation>
</comment>
<dbReference type="OrthoDB" id="10264771at2759"/>
<dbReference type="VEuPathDB" id="MicrosporidiaDB:ECANGB1_460"/>
<dbReference type="InterPro" id="IPR043169">
    <property type="entry name" value="PMM_cap"/>
</dbReference>
<evidence type="ECO:0000313" key="15">
    <source>
        <dbReference type="Proteomes" id="UP000192639"/>
    </source>
</evidence>
<feature type="binding site" evidence="11">
    <location>
        <position position="121"/>
    </location>
    <ligand>
        <name>alpha-D-mannose 1-phosphate</name>
        <dbReference type="ChEBI" id="CHEBI:58409"/>
    </ligand>
</feature>
<evidence type="ECO:0000313" key="14">
    <source>
        <dbReference type="EMBL" id="ORD94591.1"/>
    </source>
</evidence>
<dbReference type="NCBIfam" id="TIGR01484">
    <property type="entry name" value="HAD-SF-IIB"/>
    <property type="match status" value="1"/>
</dbReference>
<dbReference type="EMBL" id="LWDP01000015">
    <property type="protein sequence ID" value="ORD94591.1"/>
    <property type="molecule type" value="Genomic_DNA"/>
</dbReference>
<evidence type="ECO:0000256" key="5">
    <source>
        <dbReference type="ARBA" id="ARBA00012730"/>
    </source>
</evidence>
<comment type="catalytic activity">
    <reaction evidence="13">
        <text>alpha-D-mannose 1-phosphate = D-mannose 6-phosphate</text>
        <dbReference type="Rhea" id="RHEA:11140"/>
        <dbReference type="ChEBI" id="CHEBI:58409"/>
        <dbReference type="ChEBI" id="CHEBI:58735"/>
        <dbReference type="EC" id="5.4.2.8"/>
    </reaction>
</comment>
<dbReference type="InterPro" id="IPR006379">
    <property type="entry name" value="HAD-SF_hydro_IIB"/>
</dbReference>
<proteinExistence type="inferred from homology"/>
<evidence type="ECO:0000256" key="12">
    <source>
        <dbReference type="PIRSR" id="PIRSR605002-3"/>
    </source>
</evidence>
<evidence type="ECO:0000256" key="4">
    <source>
        <dbReference type="ARBA" id="ARBA00011738"/>
    </source>
</evidence>
<dbReference type="InterPro" id="IPR005002">
    <property type="entry name" value="PMM"/>
</dbReference>
<dbReference type="Pfam" id="PF03332">
    <property type="entry name" value="PMM"/>
    <property type="match status" value="1"/>
</dbReference>
<keyword evidence="9 13" id="KW-0413">Isomerase</keyword>
<feature type="binding site" evidence="12">
    <location>
        <position position="12"/>
    </location>
    <ligand>
        <name>Mg(2+)</name>
        <dbReference type="ChEBI" id="CHEBI:18420"/>
        <label>1</label>
    </ligand>
</feature>
<dbReference type="GO" id="GO:0046872">
    <property type="term" value="F:metal ion binding"/>
    <property type="evidence" value="ECO:0007669"/>
    <property type="project" value="UniProtKB-KW"/>
</dbReference>
<dbReference type="SFLD" id="SFLDG01140">
    <property type="entry name" value="C2.B:_Phosphomannomutase_and_P"/>
    <property type="match status" value="1"/>
</dbReference>
<organism evidence="14 15">
    <name type="scientific">Enterospora canceri</name>
    <dbReference type="NCBI Taxonomy" id="1081671"/>
    <lineage>
        <taxon>Eukaryota</taxon>
        <taxon>Fungi</taxon>
        <taxon>Fungi incertae sedis</taxon>
        <taxon>Microsporidia</taxon>
        <taxon>Enterocytozoonidae</taxon>
        <taxon>Enterospora</taxon>
    </lineage>
</organism>
<dbReference type="AlphaFoldDB" id="A0A1Y1S850"/>
<sequence>MKKNTLFLFDVDGTLSESRAQAPRFIMEMLRELKTRVKIAFVGGSDLTKQKEQLGEDVLVIFDYGFPENGVQFYENGLLASSESFIGWLGEEKFKKLVNKFLAVLGRTDCPKKRGTFIETRNSMINVCPIGRSCTKKERKEFNDFDGIEKVRQKIVDEVAPFVDEMDVACSIGGQISIDVFPKGWDKTYCLKHIKETEIYFFGDMTHKGGNDYEIFMHPKVKGLTVSGPVDTLMGVNDVLKKIGEPEIRINE</sequence>
<evidence type="ECO:0000256" key="9">
    <source>
        <dbReference type="ARBA" id="ARBA00023235"/>
    </source>
</evidence>
<comment type="caution">
    <text evidence="14">The sequence shown here is derived from an EMBL/GenBank/DDBJ whole genome shotgun (WGS) entry which is preliminary data.</text>
</comment>
<dbReference type="GO" id="GO:0006487">
    <property type="term" value="P:protein N-linked glycosylation"/>
    <property type="evidence" value="ECO:0007669"/>
    <property type="project" value="TreeGrafter"/>
</dbReference>
<dbReference type="Gene3D" id="3.30.1240.20">
    <property type="match status" value="1"/>
</dbReference>
<evidence type="ECO:0000256" key="1">
    <source>
        <dbReference type="ARBA" id="ARBA00004496"/>
    </source>
</evidence>
<evidence type="ECO:0000256" key="3">
    <source>
        <dbReference type="ARBA" id="ARBA00009736"/>
    </source>
</evidence>
<dbReference type="SFLD" id="SFLDG01143">
    <property type="entry name" value="C2.B.3:_Phosphomannomutase_Lik"/>
    <property type="match status" value="1"/>
</dbReference>
<evidence type="ECO:0000256" key="8">
    <source>
        <dbReference type="ARBA" id="ARBA00022842"/>
    </source>
</evidence>
<name>A0A1Y1S850_9MICR</name>
<feature type="binding site" evidence="12">
    <location>
        <position position="10"/>
    </location>
    <ligand>
        <name>Mg(2+)</name>
        <dbReference type="ChEBI" id="CHEBI:18420"/>
        <label>1</label>
    </ligand>
</feature>
<feature type="binding site" evidence="11">
    <location>
        <position position="19"/>
    </location>
    <ligand>
        <name>alpha-D-mannose 1-phosphate</name>
        <dbReference type="ChEBI" id="CHEBI:58409"/>
    </ligand>
</feature>
<dbReference type="SFLD" id="SFLDS00003">
    <property type="entry name" value="Haloacid_Dehalogenase"/>
    <property type="match status" value="1"/>
</dbReference>
<feature type="binding site" evidence="11">
    <location>
        <position position="139"/>
    </location>
    <ligand>
        <name>alpha-D-mannose 1-phosphate</name>
        <dbReference type="ChEBI" id="CHEBI:58409"/>
    </ligand>
</feature>
<dbReference type="GO" id="GO:0009298">
    <property type="term" value="P:GDP-mannose biosynthetic process"/>
    <property type="evidence" value="ECO:0007669"/>
    <property type="project" value="UniProtKB-UniPathway"/>
</dbReference>
<reference evidence="14 15" key="1">
    <citation type="journal article" date="2017" name="Environ. Microbiol.">
        <title>Decay of the glycolytic pathway and adaptation to intranuclear parasitism within Enterocytozoonidae microsporidia.</title>
        <authorList>
            <person name="Wiredu Boakye D."/>
            <person name="Jaroenlak P."/>
            <person name="Prachumwat A."/>
            <person name="Williams T.A."/>
            <person name="Bateman K.S."/>
            <person name="Itsathitphaisarn O."/>
            <person name="Sritunyalucksana K."/>
            <person name="Paszkiewicz K.H."/>
            <person name="Moore K.A."/>
            <person name="Stentiford G.D."/>
            <person name="Williams B.A."/>
        </authorList>
    </citation>
    <scope>NUCLEOTIDE SEQUENCE [LARGE SCALE GENOMIC DNA]</scope>
    <source>
        <strain evidence="14 15">GB1</strain>
    </source>
</reference>
<comment type="function">
    <text evidence="13">Involved in the synthesis of the GDP-mannose and dolichol-phosphate-mannose required for a number of critical mannosyl transfer reactions.</text>
</comment>
<feature type="binding site" evidence="12">
    <location>
        <position position="216"/>
    </location>
    <ligand>
        <name>Mg(2+)</name>
        <dbReference type="ChEBI" id="CHEBI:18420"/>
        <label>1</label>
    </ligand>
</feature>
<feature type="active site" description="Nucleophile" evidence="10">
    <location>
        <position position="10"/>
    </location>
</feature>
<evidence type="ECO:0000256" key="7">
    <source>
        <dbReference type="ARBA" id="ARBA00022723"/>
    </source>
</evidence>
<dbReference type="FunFam" id="3.30.1240.20:FF:000001">
    <property type="entry name" value="Phosphomannomutase"/>
    <property type="match status" value="1"/>
</dbReference>
<dbReference type="CDD" id="cd02585">
    <property type="entry name" value="HAD_PMM"/>
    <property type="match status" value="1"/>
</dbReference>
<feature type="binding site" evidence="12">
    <location>
        <position position="204"/>
    </location>
    <ligand>
        <name>Mg(2+)</name>
        <dbReference type="ChEBI" id="CHEBI:18420"/>
        <label>1</label>
    </ligand>
</feature>
<evidence type="ECO:0000256" key="13">
    <source>
        <dbReference type="RuleBase" id="RU361118"/>
    </source>
</evidence>
<feature type="active site" description="Proton donor/acceptor" evidence="10">
    <location>
        <position position="12"/>
    </location>
</feature>
<protein>
    <recommendedName>
        <fullName evidence="5 13">Phosphomannomutase</fullName>
        <ecNumber evidence="5 13">5.4.2.8</ecNumber>
    </recommendedName>
</protein>
<dbReference type="InterPro" id="IPR023214">
    <property type="entry name" value="HAD_sf"/>
</dbReference>